<dbReference type="InterPro" id="IPR048862">
    <property type="entry name" value="SPOCS_spoVID_N"/>
</dbReference>
<dbReference type="Pfam" id="PF20918">
    <property type="entry name" value="SPOCS_spoVID-N"/>
    <property type="match status" value="1"/>
</dbReference>
<dbReference type="RefSeq" id="WP_061972597.1">
    <property type="nucleotide sequence ID" value="NZ_FMAV01000002.1"/>
</dbReference>
<protein>
    <recommendedName>
        <fullName evidence="2">LysM domain-containing protein</fullName>
    </recommendedName>
</protein>
<comment type="caution">
    <text evidence="3">The sequence shown here is derived from an EMBL/GenBank/DDBJ whole genome shotgun (WGS) entry which is preliminary data.</text>
</comment>
<feature type="region of interest" description="Disordered" evidence="1">
    <location>
        <begin position="376"/>
        <end position="402"/>
    </location>
</feature>
<dbReference type="PROSITE" id="PS51782">
    <property type="entry name" value="LYSM"/>
    <property type="match status" value="1"/>
</dbReference>
<feature type="region of interest" description="Disordered" evidence="1">
    <location>
        <begin position="282"/>
        <end position="308"/>
    </location>
</feature>
<sequence length="473" mass="54219">MNPSNLRFSIEESVWLKKGQEVAEVLSMAMEPEIQVTEENGQVCVKGALKLHGEYRPCVLDEGGSLNLETGSLREQVSYRSLTQLKMNDEGIAELDHRFPVDITIPSSRVPRLEEVFVLVDAFDYELPNPTCLELTASVSISGILDSNEGEREEEEYSEQPVEEAFESFTSNNEEEAFESFTSNDQEEAFESFTSNDQEEAFESFTSNDEEEAVEAFEIPVFEARYENEQPEAQEEEKPRDGEEEIFAPFSFESKKHFVMPVPDQAEEDDFSEPAIYYNRQNDEYSPLEEEPAMNTEEEQGEEEEEETAFPALKSISYYTPSYIPPVPPVPAFQQEEIDPVEDSFAETDSHDHAQMEEHRPDTYSPFAYAQTEDVVTGETAEQVYEEEPEPEEVEHTTPSRKEENALYLTKMLSGNEEKFSKVKMYIIQRGESLDSICERYDVSIHSLLRVNRINQEEVNEGQIIYIPVSHSR</sequence>
<organism evidence="3 4">
    <name type="scientific">Fictibacillus enclensis</name>
    <dbReference type="NCBI Taxonomy" id="1017270"/>
    <lineage>
        <taxon>Bacteria</taxon>
        <taxon>Bacillati</taxon>
        <taxon>Bacillota</taxon>
        <taxon>Bacilli</taxon>
        <taxon>Bacillales</taxon>
        <taxon>Fictibacillaceae</taxon>
        <taxon>Fictibacillus</taxon>
    </lineage>
</organism>
<dbReference type="Proteomes" id="UP000054099">
    <property type="component" value="Unassembled WGS sequence"/>
</dbReference>
<accession>A0A0V8J9E8</accession>
<dbReference type="AlphaFoldDB" id="A0A0V8J9E8"/>
<feature type="compositionally biased region" description="Acidic residues" evidence="1">
    <location>
        <begin position="384"/>
        <end position="393"/>
    </location>
</feature>
<evidence type="ECO:0000259" key="2">
    <source>
        <dbReference type="PROSITE" id="PS51782"/>
    </source>
</evidence>
<dbReference type="InterPro" id="IPR036779">
    <property type="entry name" value="LysM_dom_sf"/>
</dbReference>
<dbReference type="Pfam" id="PF01476">
    <property type="entry name" value="LysM"/>
    <property type="match status" value="1"/>
</dbReference>
<dbReference type="SMART" id="SM00257">
    <property type="entry name" value="LysM"/>
    <property type="match status" value="1"/>
</dbReference>
<proteinExistence type="predicted"/>
<feature type="domain" description="LysM" evidence="2">
    <location>
        <begin position="424"/>
        <end position="467"/>
    </location>
</feature>
<dbReference type="OrthoDB" id="2966368at2"/>
<dbReference type="InterPro" id="IPR018392">
    <property type="entry name" value="LysM"/>
</dbReference>
<dbReference type="SUPFAM" id="SSF54106">
    <property type="entry name" value="LysM domain"/>
    <property type="match status" value="1"/>
</dbReference>
<dbReference type="Gene3D" id="3.10.350.10">
    <property type="entry name" value="LysM domain"/>
    <property type="match status" value="1"/>
</dbReference>
<evidence type="ECO:0000313" key="3">
    <source>
        <dbReference type="EMBL" id="KSU83759.1"/>
    </source>
</evidence>
<gene>
    <name evidence="3" type="ORF">AS030_14575</name>
</gene>
<feature type="region of interest" description="Disordered" evidence="1">
    <location>
        <begin position="224"/>
        <end position="243"/>
    </location>
</feature>
<reference evidence="3 4" key="1">
    <citation type="journal article" date="2014" name="Antonie Van Leeuwenhoek">
        <title>Fictibacillus enclensis sp. nov., isolated from marine sediment.</title>
        <authorList>
            <person name="Dastager S.G."/>
            <person name="Mawlankar R."/>
            <person name="Srinivasan K."/>
            <person name="Tang S.K."/>
            <person name="Lee J.C."/>
            <person name="Ramana V.V."/>
            <person name="Shouche Y.S."/>
        </authorList>
    </citation>
    <scope>NUCLEOTIDE SEQUENCE [LARGE SCALE GENOMIC DNA]</scope>
    <source>
        <strain evidence="3 4">NIO-1003</strain>
    </source>
</reference>
<dbReference type="EMBL" id="LNQN01000002">
    <property type="protein sequence ID" value="KSU83759.1"/>
    <property type="molecule type" value="Genomic_DNA"/>
</dbReference>
<feature type="compositionally biased region" description="Acidic residues" evidence="1">
    <location>
        <begin position="286"/>
        <end position="308"/>
    </location>
</feature>
<evidence type="ECO:0000256" key="1">
    <source>
        <dbReference type="SAM" id="MobiDB-lite"/>
    </source>
</evidence>
<keyword evidence="4" id="KW-1185">Reference proteome</keyword>
<evidence type="ECO:0000313" key="4">
    <source>
        <dbReference type="Proteomes" id="UP000054099"/>
    </source>
</evidence>
<name>A0A0V8J9E8_9BACL</name>